<reference evidence="2 3" key="1">
    <citation type="submission" date="2010-11" db="EMBL/GenBank/DDBJ databases">
        <authorList>
            <person name="Durkin A.S."/>
            <person name="Madupu R."/>
            <person name="Torralba M."/>
            <person name="Gillis M."/>
            <person name="Methe B."/>
            <person name="Sutton G."/>
            <person name="Nelson K.E."/>
        </authorList>
    </citation>
    <scope>NUCLEOTIDE SEQUENCE [LARGE SCALE GENOMIC DNA]</scope>
    <source>
        <strain evidence="2 3">UPII 345-E</strain>
    </source>
</reference>
<dbReference type="EMBL" id="AENT01000024">
    <property type="protein sequence ID" value="EFR42577.1"/>
    <property type="molecule type" value="Genomic_DNA"/>
</dbReference>
<dbReference type="Proteomes" id="UP000004594">
    <property type="component" value="Unassembled WGS sequence"/>
</dbReference>
<evidence type="ECO:0000313" key="2">
    <source>
        <dbReference type="EMBL" id="EFR42577.1"/>
    </source>
</evidence>
<feature type="transmembrane region" description="Helical" evidence="1">
    <location>
        <begin position="97"/>
        <end position="120"/>
    </location>
</feature>
<dbReference type="AlphaFoldDB" id="E4L9I2"/>
<keyword evidence="1" id="KW-0472">Membrane</keyword>
<evidence type="ECO:0000256" key="1">
    <source>
        <dbReference type="SAM" id="Phobius"/>
    </source>
</evidence>
<name>E4L9I2_9FIRM</name>
<feature type="transmembrane region" description="Helical" evidence="1">
    <location>
        <begin position="132"/>
        <end position="155"/>
    </location>
</feature>
<dbReference type="RefSeq" id="WP_007554860.1">
    <property type="nucleotide sequence ID" value="NZ_AENT01000024.1"/>
</dbReference>
<dbReference type="Gene3D" id="1.10.1760.20">
    <property type="match status" value="1"/>
</dbReference>
<feature type="transmembrane region" description="Helical" evidence="1">
    <location>
        <begin position="72"/>
        <end position="91"/>
    </location>
</feature>
<dbReference type="eggNOG" id="COG4732">
    <property type="taxonomic scope" value="Bacteria"/>
</dbReference>
<dbReference type="OrthoDB" id="5516776at2"/>
<feature type="transmembrane region" description="Helical" evidence="1">
    <location>
        <begin position="45"/>
        <end position="65"/>
    </location>
</feature>
<dbReference type="Pfam" id="PF09512">
    <property type="entry name" value="ThiW"/>
    <property type="match status" value="1"/>
</dbReference>
<evidence type="ECO:0000313" key="3">
    <source>
        <dbReference type="Proteomes" id="UP000004594"/>
    </source>
</evidence>
<proteinExistence type="predicted"/>
<dbReference type="InterPro" id="IPR012652">
    <property type="entry name" value="ThiW"/>
</dbReference>
<sequence>MQKVSFKNLVFAALMTAICVILSPMFSFPLGVARAFPLQHMINIFLATLIGTKYATAAAFATSLIRNIIGSGSLLAFPGSMIGAFLSGILFSRTKKLLFAVIGEFIGTSIIGGLISYPIASIFMGSTKGATFYVSVFAVSCGAGCVIAYIVLSAIKVAYPNLLERNK</sequence>
<gene>
    <name evidence="2" type="primary">thiW</name>
    <name evidence="2" type="ORF">HMPREF9220_0408</name>
</gene>
<keyword evidence="1" id="KW-1133">Transmembrane helix</keyword>
<dbReference type="NCBIfam" id="TIGR02359">
    <property type="entry name" value="thiW"/>
    <property type="match status" value="1"/>
</dbReference>
<accession>E4L9I2</accession>
<organism evidence="2 3">
    <name type="scientific">Dialister micraerophilus UPII 345-E</name>
    <dbReference type="NCBI Taxonomy" id="910314"/>
    <lineage>
        <taxon>Bacteria</taxon>
        <taxon>Bacillati</taxon>
        <taxon>Bacillota</taxon>
        <taxon>Negativicutes</taxon>
        <taxon>Veillonellales</taxon>
        <taxon>Veillonellaceae</taxon>
        <taxon>Dialister</taxon>
    </lineage>
</organism>
<comment type="caution">
    <text evidence="2">The sequence shown here is derived from an EMBL/GenBank/DDBJ whole genome shotgun (WGS) entry which is preliminary data.</text>
</comment>
<keyword evidence="1" id="KW-0812">Transmembrane</keyword>
<protein>
    <submittedName>
        <fullName evidence="2">Protein ThiW</fullName>
    </submittedName>
</protein>
<dbReference type="PIRSF" id="PIRSF024534">
    <property type="entry name" value="ThiW"/>
    <property type="match status" value="1"/>
</dbReference>